<dbReference type="AlphaFoldDB" id="A0A8B6D7J9"/>
<feature type="domain" description="Neurotransmitter-gated ion-channel transmembrane" evidence="22">
    <location>
        <begin position="403"/>
        <end position="499"/>
    </location>
</feature>
<comment type="subcellular location">
    <subcellularLocation>
        <location evidence="18">Postsynaptic cell membrane</location>
        <topology evidence="18">Multi-pass membrane protein</topology>
    </subcellularLocation>
</comment>
<keyword evidence="17 20" id="KW-0407">Ion channel</keyword>
<evidence type="ECO:0000256" key="18">
    <source>
        <dbReference type="ARBA" id="ARBA00034104"/>
    </source>
</evidence>
<dbReference type="EMBL" id="UYJE01002953">
    <property type="protein sequence ID" value="VDI15185.1"/>
    <property type="molecule type" value="Genomic_DNA"/>
</dbReference>
<dbReference type="FunFam" id="1.20.58.390:FF:000067">
    <property type="entry name" value="Glycine receptor subunit alpha-2"/>
    <property type="match status" value="1"/>
</dbReference>
<dbReference type="Gene3D" id="1.20.58.390">
    <property type="entry name" value="Neurotransmitter-gated ion-channel transmembrane domain"/>
    <property type="match status" value="1"/>
</dbReference>
<sequence>MLNEVASWCDDWKLEVNRSKTKVVHFRNPSIPRSDFDFECGTHNLEYIDSYKYLGLWFDEFLTLEKAVTELSKSASRALGALFGEFIATGGMTWNVYHKLYTTMVEPVLFYGSAVWGYKSHRVINNVQNKAAKYFLAVGKRTSNTAVRGDLGLTSCYTKQKLSCLRLKSSSNKDIENTSKAEYSKARENVLKELFKDTGYDPTISPSFNEDGPVVCQVQLYIMSINSISDSSMDYSMSMFIRQQWNDSRLMYNESLGITHLELDTKVMKNVWVPDLFINNEKKANIHHVTVPNMLMHIYPDGKVVYSMRVTGTFTCEMNLLKYPLDTQICSMGMESYGYSTENLVFEWNENPISYPPNMSLPQFELDGITTYNCDKNYVGISYTCLKVDITLSRNYGYHIIQIYVPSFLIVFLSWVSFWLNIDAIPARISLGLLTVLTMTTQSSGARASLPKVSYVKAIDVWMAMCLLFVFGALVEFAYVNVLARVERRRQATISERRKVHTDPDANGEPVRSKHKCLIGVLLYYLKLNVVLNYTVTVYDITQLSKKIAKLEAKCSRRVALL</sequence>
<keyword evidence="15" id="KW-0628">Postsynaptic cell membrane</keyword>
<evidence type="ECO:0000256" key="19">
    <source>
        <dbReference type="ARBA" id="ARBA00071250"/>
    </source>
</evidence>
<feature type="transmembrane region" description="Helical" evidence="20">
    <location>
        <begin position="403"/>
        <end position="422"/>
    </location>
</feature>
<evidence type="ECO:0000256" key="7">
    <source>
        <dbReference type="ARBA" id="ARBA00023018"/>
    </source>
</evidence>
<dbReference type="InterPro" id="IPR006202">
    <property type="entry name" value="Neur_chan_lig-bd"/>
</dbReference>
<evidence type="ECO:0000256" key="12">
    <source>
        <dbReference type="ARBA" id="ARBA00023173"/>
    </source>
</evidence>
<dbReference type="PROSITE" id="PS00236">
    <property type="entry name" value="NEUROTR_ION_CHANNEL"/>
    <property type="match status" value="1"/>
</dbReference>
<evidence type="ECO:0000256" key="10">
    <source>
        <dbReference type="ARBA" id="ARBA00023157"/>
    </source>
</evidence>
<feature type="transmembrane region" description="Helical" evidence="20">
    <location>
        <begin position="462"/>
        <end position="484"/>
    </location>
</feature>
<keyword evidence="5" id="KW-0732">Signal</keyword>
<feature type="domain" description="Neurotransmitter-gated ion-channel ligand-binding" evidence="21">
    <location>
        <begin position="188"/>
        <end position="394"/>
    </location>
</feature>
<evidence type="ECO:0000256" key="9">
    <source>
        <dbReference type="ARBA" id="ARBA00023136"/>
    </source>
</evidence>
<dbReference type="InterPro" id="IPR038050">
    <property type="entry name" value="Neuro_actylchol_rec"/>
</dbReference>
<accession>A0A8B6D7J9</accession>
<organism evidence="23 24">
    <name type="scientific">Mytilus galloprovincialis</name>
    <name type="common">Mediterranean mussel</name>
    <dbReference type="NCBI Taxonomy" id="29158"/>
    <lineage>
        <taxon>Eukaryota</taxon>
        <taxon>Metazoa</taxon>
        <taxon>Spiralia</taxon>
        <taxon>Lophotrochozoa</taxon>
        <taxon>Mollusca</taxon>
        <taxon>Bivalvia</taxon>
        <taxon>Autobranchia</taxon>
        <taxon>Pteriomorphia</taxon>
        <taxon>Mytilida</taxon>
        <taxon>Mytiloidea</taxon>
        <taxon>Mytilidae</taxon>
        <taxon>Mytilinae</taxon>
        <taxon>Mytilus</taxon>
    </lineage>
</organism>
<dbReference type="GO" id="GO:0005254">
    <property type="term" value="F:chloride channel activity"/>
    <property type="evidence" value="ECO:0007669"/>
    <property type="project" value="UniProtKB-KW"/>
</dbReference>
<dbReference type="GO" id="GO:0034707">
    <property type="term" value="C:chloride channel complex"/>
    <property type="evidence" value="ECO:0007669"/>
    <property type="project" value="UniProtKB-KW"/>
</dbReference>
<dbReference type="Proteomes" id="UP000596742">
    <property type="component" value="Unassembled WGS sequence"/>
</dbReference>
<keyword evidence="10" id="KW-1015">Disulfide bond</keyword>
<proteinExistence type="inferred from homology"/>
<keyword evidence="24" id="KW-1185">Reference proteome</keyword>
<evidence type="ECO:0000256" key="13">
    <source>
        <dbReference type="ARBA" id="ARBA00023180"/>
    </source>
</evidence>
<keyword evidence="11" id="KW-0675">Receptor</keyword>
<dbReference type="Pfam" id="PF02932">
    <property type="entry name" value="Neur_chan_memb"/>
    <property type="match status" value="1"/>
</dbReference>
<dbReference type="CDD" id="cd19049">
    <property type="entry name" value="LGIC_TM_anion"/>
    <property type="match status" value="1"/>
</dbReference>
<dbReference type="FunFam" id="2.70.170.10:FF:000021">
    <property type="entry name" value="Gamma-aminobutyric acid receptor isoform 3b"/>
    <property type="match status" value="1"/>
</dbReference>
<comment type="caution">
    <text evidence="23">The sequence shown here is derived from an EMBL/GenBank/DDBJ whole genome shotgun (WGS) entry which is preliminary data.</text>
</comment>
<comment type="caution">
    <text evidence="20">Lacks conserved residue(s) required for the propagation of feature annotation.</text>
</comment>
<dbReference type="InterPro" id="IPR036719">
    <property type="entry name" value="Neuro-gated_channel_TM_sf"/>
</dbReference>
<evidence type="ECO:0000256" key="6">
    <source>
        <dbReference type="ARBA" id="ARBA00022989"/>
    </source>
</evidence>
<evidence type="ECO:0000256" key="2">
    <source>
        <dbReference type="ARBA" id="ARBA00022448"/>
    </source>
</evidence>
<evidence type="ECO:0000256" key="14">
    <source>
        <dbReference type="ARBA" id="ARBA00023214"/>
    </source>
</evidence>
<gene>
    <name evidence="23" type="ORF">MGAL_10B042109</name>
</gene>
<evidence type="ECO:0000256" key="4">
    <source>
        <dbReference type="ARBA" id="ARBA00022692"/>
    </source>
</evidence>
<dbReference type="PANTHER" id="PTHR18945">
    <property type="entry name" value="NEUROTRANSMITTER GATED ION CHANNEL"/>
    <property type="match status" value="1"/>
</dbReference>
<dbReference type="Pfam" id="PF02931">
    <property type="entry name" value="Neur_chan_LBD"/>
    <property type="match status" value="1"/>
</dbReference>
<dbReference type="InterPro" id="IPR018000">
    <property type="entry name" value="Neurotransmitter_ion_chnl_CS"/>
</dbReference>
<evidence type="ECO:0000256" key="5">
    <source>
        <dbReference type="ARBA" id="ARBA00022729"/>
    </source>
</evidence>
<dbReference type="InterPro" id="IPR006201">
    <property type="entry name" value="Neur_channel"/>
</dbReference>
<keyword evidence="2 20" id="KW-0813">Transport</keyword>
<dbReference type="GO" id="GO:0004888">
    <property type="term" value="F:transmembrane signaling receptor activity"/>
    <property type="evidence" value="ECO:0007669"/>
    <property type="project" value="InterPro"/>
</dbReference>
<evidence type="ECO:0000256" key="3">
    <source>
        <dbReference type="ARBA" id="ARBA00022475"/>
    </source>
</evidence>
<evidence type="ECO:0000256" key="20">
    <source>
        <dbReference type="RuleBase" id="RU000687"/>
    </source>
</evidence>
<dbReference type="InterPro" id="IPR006028">
    <property type="entry name" value="GABAA/Glycine_rcpt"/>
</dbReference>
<name>A0A8B6D7J9_MYTGA</name>
<evidence type="ECO:0000256" key="15">
    <source>
        <dbReference type="ARBA" id="ARBA00023257"/>
    </source>
</evidence>
<keyword evidence="7" id="KW-0770">Synapse</keyword>
<protein>
    <recommendedName>
        <fullName evidence="19">Gamma-aminobutyric acid receptor subunit beta</fullName>
    </recommendedName>
</protein>
<dbReference type="GO" id="GO:0045211">
    <property type="term" value="C:postsynaptic membrane"/>
    <property type="evidence" value="ECO:0007669"/>
    <property type="project" value="UniProtKB-SubCell"/>
</dbReference>
<dbReference type="InterPro" id="IPR036734">
    <property type="entry name" value="Neur_chan_lig-bd_sf"/>
</dbReference>
<evidence type="ECO:0000313" key="23">
    <source>
        <dbReference type="EMBL" id="VDI15185.1"/>
    </source>
</evidence>
<evidence type="ECO:0000256" key="1">
    <source>
        <dbReference type="ARBA" id="ARBA00010180"/>
    </source>
</evidence>
<comment type="similarity">
    <text evidence="1">Belongs to the ligand-gated ion channel (TC 1.A.9) family. Gamma-aminobutyric acid receptor (TC 1.A.9.5) subfamily.</text>
</comment>
<keyword evidence="12" id="KW-0869">Chloride channel</keyword>
<keyword evidence="4 20" id="KW-0812">Transmembrane</keyword>
<dbReference type="PRINTS" id="PR00252">
    <property type="entry name" value="NRIONCHANNEL"/>
</dbReference>
<evidence type="ECO:0000313" key="24">
    <source>
        <dbReference type="Proteomes" id="UP000596742"/>
    </source>
</evidence>
<dbReference type="CDD" id="cd18991">
    <property type="entry name" value="LGIC_ECD_GlyR"/>
    <property type="match status" value="1"/>
</dbReference>
<evidence type="ECO:0000256" key="11">
    <source>
        <dbReference type="ARBA" id="ARBA00023170"/>
    </source>
</evidence>
<evidence type="ECO:0000256" key="8">
    <source>
        <dbReference type="ARBA" id="ARBA00023065"/>
    </source>
</evidence>
<evidence type="ECO:0000259" key="22">
    <source>
        <dbReference type="Pfam" id="PF02932"/>
    </source>
</evidence>
<dbReference type="InterPro" id="IPR006029">
    <property type="entry name" value="Neurotrans-gated_channel_TM"/>
</dbReference>
<keyword evidence="9 20" id="KW-0472">Membrane</keyword>
<keyword evidence="8 20" id="KW-0406">Ion transport</keyword>
<dbReference type="SUPFAM" id="SSF63712">
    <property type="entry name" value="Nicotinic receptor ligand binding domain-like"/>
    <property type="match status" value="1"/>
</dbReference>
<dbReference type="NCBIfam" id="TIGR00860">
    <property type="entry name" value="LIC"/>
    <property type="match status" value="1"/>
</dbReference>
<keyword evidence="16" id="KW-1071">Ligand-gated ion channel</keyword>
<keyword evidence="14" id="KW-0868">Chloride</keyword>
<dbReference type="Gene3D" id="2.70.170.10">
    <property type="entry name" value="Neurotransmitter-gated ion-channel ligand-binding domain"/>
    <property type="match status" value="1"/>
</dbReference>
<keyword evidence="6 20" id="KW-1133">Transmembrane helix</keyword>
<dbReference type="PRINTS" id="PR00253">
    <property type="entry name" value="GABAARECEPTR"/>
</dbReference>
<dbReference type="SUPFAM" id="SSF90112">
    <property type="entry name" value="Neurotransmitter-gated ion-channel transmembrane pore"/>
    <property type="match status" value="1"/>
</dbReference>
<reference evidence="23" key="1">
    <citation type="submission" date="2018-11" db="EMBL/GenBank/DDBJ databases">
        <authorList>
            <person name="Alioto T."/>
            <person name="Alioto T."/>
        </authorList>
    </citation>
    <scope>NUCLEOTIDE SEQUENCE</scope>
</reference>
<evidence type="ECO:0000256" key="16">
    <source>
        <dbReference type="ARBA" id="ARBA00023286"/>
    </source>
</evidence>
<keyword evidence="3" id="KW-1003">Cell membrane</keyword>
<feature type="transmembrane region" description="Helical" evidence="20">
    <location>
        <begin position="429"/>
        <end position="450"/>
    </location>
</feature>
<evidence type="ECO:0000256" key="17">
    <source>
        <dbReference type="ARBA" id="ARBA00023303"/>
    </source>
</evidence>
<keyword evidence="13" id="KW-0325">Glycoprotein</keyword>
<evidence type="ECO:0000259" key="21">
    <source>
        <dbReference type="Pfam" id="PF02931"/>
    </source>
</evidence>
<dbReference type="GO" id="GO:0005230">
    <property type="term" value="F:extracellular ligand-gated monoatomic ion channel activity"/>
    <property type="evidence" value="ECO:0007669"/>
    <property type="project" value="InterPro"/>
</dbReference>
<dbReference type="OrthoDB" id="407674at2759"/>